<dbReference type="SUPFAM" id="SSF103515">
    <property type="entry name" value="Autotransporter"/>
    <property type="match status" value="1"/>
</dbReference>
<feature type="signal peptide" evidence="1">
    <location>
        <begin position="1"/>
        <end position="48"/>
    </location>
</feature>
<accession>A0AAI9SD72</accession>
<evidence type="ECO:0000313" key="4">
    <source>
        <dbReference type="Proteomes" id="UP000469462"/>
    </source>
</evidence>
<keyword evidence="4" id="KW-1185">Reference proteome</keyword>
<sequence>MNKTFKVARSLTRGTVVTSEKASSYQGKAVKTVIAAAVASLVAGVAMAAPTDGDIQITDSTLTVQGTDTPNTTETLKGITAWDANAAEYKPVTKGTQLADDKNYDLVNGNIVVEPKADVAGSFTVNTLTGTGGLTIKATNQTAETNSEAVSSTLTIKAGDLAAQDDDKAQTITVTFEGTNAVTAGKNRGVSTLKLADTVALGFVDKNDSSKNDSVALVVKDNAKALVDATTQLDLNNVVLQNAGILTFKSLAINVNSTLDATTDAGDLIFDGATTVAKDFAVKGTNVYVGAYDDKTNEATKELAGDATTFFTGNVTVNGGLEAAKLTINKADTTVEVKQNGVATVDTLNVVKGSVTTEAGTTAGVLNVTSALNVAKDGSVTLGGKSTIAAMTVEKGVAADKVTSTGTTTIETLKIGTAADGTQATANMKVNGGTFSATNVTVGTGYAADAFTVEAAKSLTLDKVDVAKSATFTLSAADKATLGSVNAQGAVSIGGKGTKVNSLTVAENNTSVTITGADAKVTLDTVSIGKSATVAAKNASVTLGTLTTEGADTTLGKFTVSGGSLTTAYSNVLDGAYDATTLAAQKNLTISDNADVTLTGAADYTTAQYAKAKTVLNGASTLHLKGGKFVGADDAKGALKEVKSVGNDVEKSDVVHQLETEGTTVAIDNTVISEGAVVGSIEVKQAKNSTKKFTSVVIGGADGTAAGITLRGDANGDLVIVADASKDSGYGLTLNKVTLGQIADDFGTLNETVTVGKDGVTVAAGNFTLGNIAAGDAAAKVEVKTAGLTILGDNTLSFKDAAGATYTPLSIGYKKGTTETEQMYSGNLAVTGGYLALGNYEAQAKVKLAELQADYEADLADPTAAGKVGLLYVGQQTKIAATPTVAGKDAAPSYAYIDLGNVASVAGYDKTQGIVATQSGDITVDTVILDNLSSKVVSTIKVANKDVDVINVGNVTGGFQFTNDYWYTGSTNDVPAGQVRIDIKETNVYDLSTFGFNTWNDVSDAIYGYDGSSNLIANTIYQKMGSWEEAFAEDLAQNLVDSGLLSEGTTLKTVLETDYFTDNSSNSTHLVDLLAAGVDQKALWAYLDANEDAFVNSLVNAEHAATNMAALGGAFSASLDAQNEVVGAINRRLSKANVNAVRGEVGVTPWVDVFGTTNEAKRLYGSNAGYEADIYGAVLGFDYTASCGGTLGVAFNIGTGDGNSVGAGQKVENDQDFYGVSLYAAKEFGGFNTMLDLGYMTVENDLSTSSSFFGKTSEKLDADLFTVGLGAEYALDAGVAKVTPHAGIRMTRLSMDDSRYGADYDDMTVYQLPLGVAVSSTFETNGWKLAPMADISVVPTFGDKDAVATFTGGITDTVRVVDTNPVQGTLGVEAQNGAFTFGLNYRLTAGGDDRMNNSFNANVRYAF</sequence>
<evidence type="ECO:0000259" key="2">
    <source>
        <dbReference type="PROSITE" id="PS51208"/>
    </source>
</evidence>
<proteinExistence type="predicted"/>
<comment type="caution">
    <text evidence="3">The sequence shown here is derived from an EMBL/GenBank/DDBJ whole genome shotgun (WGS) entry which is preliminary data.</text>
</comment>
<protein>
    <submittedName>
        <fullName evidence="3">Autotransporter domain-containing protein</fullName>
    </submittedName>
</protein>
<dbReference type="Gene3D" id="2.40.128.130">
    <property type="entry name" value="Autotransporter beta-domain"/>
    <property type="match status" value="1"/>
</dbReference>
<dbReference type="RefSeq" id="WP_152156927.1">
    <property type="nucleotide sequence ID" value="NZ_WEHW01000005.1"/>
</dbReference>
<dbReference type="Pfam" id="PF03797">
    <property type="entry name" value="Autotransporter"/>
    <property type="match status" value="1"/>
</dbReference>
<feature type="domain" description="Autotransporter" evidence="2">
    <location>
        <begin position="1142"/>
        <end position="1407"/>
    </location>
</feature>
<dbReference type="InterPro" id="IPR036709">
    <property type="entry name" value="Autotransporte_beta_dom_sf"/>
</dbReference>
<organism evidence="3 4">
    <name type="scientific">Sutterella seckii</name>
    <dbReference type="NCBI Taxonomy" id="1944635"/>
    <lineage>
        <taxon>Bacteria</taxon>
        <taxon>Pseudomonadati</taxon>
        <taxon>Pseudomonadota</taxon>
        <taxon>Betaproteobacteria</taxon>
        <taxon>Burkholderiales</taxon>
        <taxon>Sutterellaceae</taxon>
        <taxon>Sutterella</taxon>
    </lineage>
</organism>
<dbReference type="SMART" id="SM00869">
    <property type="entry name" value="Autotransporter"/>
    <property type="match status" value="1"/>
</dbReference>
<name>A0AAI9SD72_9BURK</name>
<reference evidence="3 4" key="1">
    <citation type="submission" date="2019-10" db="EMBL/GenBank/DDBJ databases">
        <title>Genome diversity of Sutterella seckii.</title>
        <authorList>
            <person name="Chaplin A.V."/>
            <person name="Sokolova S.R."/>
            <person name="Mosin K.A."/>
            <person name="Ivanova E.L."/>
            <person name="Kochetkova T.O."/>
            <person name="Goltsov A.Y."/>
            <person name="Trofimov D.Y."/>
            <person name="Efimov B.A."/>
        </authorList>
    </citation>
    <scope>NUCLEOTIDE SEQUENCE [LARGE SCALE GENOMIC DNA]</scope>
    <source>
        <strain evidence="3 4">ASD3426</strain>
    </source>
</reference>
<evidence type="ECO:0000256" key="1">
    <source>
        <dbReference type="SAM" id="SignalP"/>
    </source>
</evidence>
<evidence type="ECO:0000313" key="3">
    <source>
        <dbReference type="EMBL" id="KAB7652210.1"/>
    </source>
</evidence>
<dbReference type="EMBL" id="WEHW01000005">
    <property type="protein sequence ID" value="KAB7652210.1"/>
    <property type="molecule type" value="Genomic_DNA"/>
</dbReference>
<keyword evidence="1" id="KW-0732">Signal</keyword>
<dbReference type="PROSITE" id="PS51208">
    <property type="entry name" value="AUTOTRANSPORTER"/>
    <property type="match status" value="1"/>
</dbReference>
<dbReference type="Proteomes" id="UP000469462">
    <property type="component" value="Unassembled WGS sequence"/>
</dbReference>
<feature type="chain" id="PRO_5042481196" evidence="1">
    <location>
        <begin position="49"/>
        <end position="1407"/>
    </location>
</feature>
<dbReference type="InterPro" id="IPR005546">
    <property type="entry name" value="Autotransporte_beta"/>
</dbReference>
<gene>
    <name evidence="3" type="ORF">GBM96_02715</name>
</gene>